<dbReference type="InterPro" id="IPR006944">
    <property type="entry name" value="Phage/GTA_portal"/>
</dbReference>
<dbReference type="Pfam" id="PF04860">
    <property type="entry name" value="Phage_portal"/>
    <property type="match status" value="1"/>
</dbReference>
<dbReference type="Proteomes" id="UP000272193">
    <property type="component" value="Unassembled WGS sequence"/>
</dbReference>
<organism evidence="1 2">
    <name type="scientific">Tibeticola sediminis</name>
    <dbReference type="NCBI Taxonomy" id="1917811"/>
    <lineage>
        <taxon>Bacteria</taxon>
        <taxon>Pseudomonadati</taxon>
        <taxon>Pseudomonadota</taxon>
        <taxon>Betaproteobacteria</taxon>
        <taxon>Burkholderiales</taxon>
        <taxon>Comamonadaceae</taxon>
        <taxon>Tibeticola</taxon>
    </lineage>
</organism>
<accession>A0A3N4V5Z6</accession>
<proteinExistence type="predicted"/>
<evidence type="ECO:0000313" key="1">
    <source>
        <dbReference type="EMBL" id="RPE72527.1"/>
    </source>
</evidence>
<reference evidence="1 2" key="1">
    <citation type="submission" date="2018-11" db="EMBL/GenBank/DDBJ databases">
        <title>Genomic Encyclopedia of Type Strains, Phase IV (KMG-IV): sequencing the most valuable type-strain genomes for metagenomic binning, comparative biology and taxonomic classification.</title>
        <authorList>
            <person name="Goeker M."/>
        </authorList>
    </citation>
    <scope>NUCLEOTIDE SEQUENCE [LARGE SCALE GENOMIC DNA]</scope>
    <source>
        <strain evidence="1 2">DSM 101684</strain>
    </source>
</reference>
<comment type="caution">
    <text evidence="1">The sequence shown here is derived from an EMBL/GenBank/DDBJ whole genome shotgun (WGS) entry which is preliminary data.</text>
</comment>
<keyword evidence="2" id="KW-1185">Reference proteome</keyword>
<evidence type="ECO:0000313" key="2">
    <source>
        <dbReference type="Proteomes" id="UP000272193"/>
    </source>
</evidence>
<dbReference type="EMBL" id="RKQL01000001">
    <property type="protein sequence ID" value="RPE72527.1"/>
    <property type="molecule type" value="Genomic_DNA"/>
</dbReference>
<dbReference type="AlphaFoldDB" id="A0A3N4V5Z6"/>
<sequence>MISRAAALMDHRRMDVTLEKSAAAPTLDMLGANADEYPWPIDPARLIGWTQAEPTHARALSIKAEAIAAAGYTGAGAEDAARILPARRLVDVALDLETYGNAFLRIERDRAGRILALARIPAWSVRRLRAGGYVSRLWDGMREQKTVFAADEVLHLRQPCQLPGWYATPAWAAAAGVIELLDAITRYNARFFEHNAVPDHIVTHTGGTLSDAQKTAIRDFFRTEFKGLENARKTLFVSLSEGQTLDIKSVAQANDGRFIELYKTAREVLPAAHGVPPRLLGIATPGALGGLSEAREQMHMFEVFTLAPRRAVLRDALAPVFAAAGIGDWDIAAPDLTPPGTDIAALPQMVAAGIMTPAEARAWIDLEKSARSQKLDRARLIAELLDAMEG</sequence>
<protein>
    <submittedName>
        <fullName evidence="1">HK97 family phage portal protein</fullName>
    </submittedName>
</protein>
<name>A0A3N4V5Z6_9BURK</name>
<gene>
    <name evidence="1" type="ORF">EDC62_0218</name>
</gene>